<evidence type="ECO:0000256" key="2">
    <source>
        <dbReference type="ARBA" id="ARBA00022833"/>
    </source>
</evidence>
<protein>
    <recommendedName>
        <fullName evidence="9">Rac GTPase-activating protein 1</fullName>
    </recommendedName>
</protein>
<dbReference type="GeneID" id="115265624"/>
<dbReference type="InterPro" id="IPR046349">
    <property type="entry name" value="C1-like_sf"/>
</dbReference>
<dbReference type="InterPro" id="IPR000198">
    <property type="entry name" value="RhoGAP_dom"/>
</dbReference>
<keyword evidence="8" id="KW-1185">Reference proteome</keyword>
<dbReference type="Pfam" id="PF00130">
    <property type="entry name" value="C1_1"/>
    <property type="match status" value="1"/>
</dbReference>
<evidence type="ECO:0008006" key="9">
    <source>
        <dbReference type="Google" id="ProtNLM"/>
    </source>
</evidence>
<dbReference type="SMART" id="SM00109">
    <property type="entry name" value="C1"/>
    <property type="match status" value="1"/>
</dbReference>
<reference evidence="8" key="1">
    <citation type="journal article" date="2015" name="Proc. Natl. Acad. Sci. U.S.A.">
        <title>Genome sequence of the Asian Tiger mosquito, Aedes albopictus, reveals insights into its biology, genetics, and evolution.</title>
        <authorList>
            <person name="Chen X.G."/>
            <person name="Jiang X."/>
            <person name="Gu J."/>
            <person name="Xu M."/>
            <person name="Wu Y."/>
            <person name="Deng Y."/>
            <person name="Zhang C."/>
            <person name="Bonizzoni M."/>
            <person name="Dermauw W."/>
            <person name="Vontas J."/>
            <person name="Armbruster P."/>
            <person name="Huang X."/>
            <person name="Yang Y."/>
            <person name="Zhang H."/>
            <person name="He W."/>
            <person name="Peng H."/>
            <person name="Liu Y."/>
            <person name="Wu K."/>
            <person name="Chen J."/>
            <person name="Lirakis M."/>
            <person name="Topalis P."/>
            <person name="Van Leeuwen T."/>
            <person name="Hall A.B."/>
            <person name="Jiang X."/>
            <person name="Thorpe C."/>
            <person name="Mueller R.L."/>
            <person name="Sun C."/>
            <person name="Waterhouse R.M."/>
            <person name="Yan G."/>
            <person name="Tu Z.J."/>
            <person name="Fang X."/>
            <person name="James A.A."/>
        </authorList>
    </citation>
    <scope>NUCLEOTIDE SEQUENCE [LARGE SCALE GENOMIC DNA]</scope>
    <source>
        <strain evidence="8">Foshan</strain>
    </source>
</reference>
<sequence length="644" mass="72690">MTMELSIIAQFDELRRCSDVLREGTAEIEFLKFVQLQDECRLQWLKAVQEAQRLQRELDNALRGMSDLESKLFHARKLLEEENKARRHAEHEREAMEKKMVAVCDIVRNERDIKDETKERLAFMNAYSYKRKSTHNRSDKYGNNDINSTGSFLSDLSLTQSEDDFLNSKVSRHSGLRPHRPSNNNASGAFYVGNKRTRLSHDASKRKSINQESKKVIELDTNEKIIAHTKVSVPQDDGPILAESIIQAVPSHQSAFDVMSKPSIVLPKATPKKDANSKENISPNEFKTPTNAEKKFSKMNLFTPSAPPIEELQSGFNRNTLTPSVKRSFLRQHAFTGKTHAFLKSETCAQCQQRIRFGSSGLRCRDCKVVVHADCRDQLSIACVPQSGGTPGSKSKFPGFLSDYTPNVGPMIPGLIVHCVNEIETRGLTEEGLYRIPGSEREVRALKEKFLSGKTVPNLASVEINVLCGCVKDFLRSLREPLIPTAMWNTFSNAVQAISAKQVQKELYDAIENLPQPNRDTLAYLVQHFQRIAECKLVKMSLNNLARVFAPTLVGYSSETVDKHAMFAETVIQVNVLEGLFNIPTDYWAQFVNVEPESDRDEVPPQKPYGTLNAKSYMGTPLLKSGRKERKFYATPPYPSSKKK</sequence>
<dbReference type="InterPro" id="IPR002219">
    <property type="entry name" value="PKC_DAG/PE"/>
</dbReference>
<dbReference type="PROSITE" id="PS50081">
    <property type="entry name" value="ZF_DAG_PE_2"/>
    <property type="match status" value="1"/>
</dbReference>
<evidence type="ECO:0000259" key="6">
    <source>
        <dbReference type="PROSITE" id="PS50238"/>
    </source>
</evidence>
<dbReference type="Proteomes" id="UP000069940">
    <property type="component" value="Unassembled WGS sequence"/>
</dbReference>
<reference evidence="7" key="2">
    <citation type="submission" date="2025-05" db="UniProtKB">
        <authorList>
            <consortium name="EnsemblMetazoa"/>
        </authorList>
    </citation>
    <scope>IDENTIFICATION</scope>
    <source>
        <strain evidence="7">Foshan</strain>
    </source>
</reference>
<evidence type="ECO:0000256" key="1">
    <source>
        <dbReference type="ARBA" id="ARBA00022723"/>
    </source>
</evidence>
<keyword evidence="3" id="KW-0175">Coiled coil</keyword>
<dbReference type="CDD" id="cd20821">
    <property type="entry name" value="C1_MgcRacGAP"/>
    <property type="match status" value="1"/>
</dbReference>
<feature type="compositionally biased region" description="Polar residues" evidence="4">
    <location>
        <begin position="278"/>
        <end position="289"/>
    </location>
</feature>
<dbReference type="SMART" id="SM00324">
    <property type="entry name" value="RhoGAP"/>
    <property type="match status" value="1"/>
</dbReference>
<dbReference type="EnsemblMetazoa" id="AALFPA23_004146.R4955">
    <property type="protein sequence ID" value="AALFPA23_004146.P4955"/>
    <property type="gene ID" value="AALFPA23_004146"/>
</dbReference>
<dbReference type="PANTHER" id="PTHR46199">
    <property type="entry name" value="RAC GTPASE-ACTIVATING PROTEIN 1"/>
    <property type="match status" value="1"/>
</dbReference>
<feature type="coiled-coil region" evidence="3">
    <location>
        <begin position="51"/>
        <end position="99"/>
    </location>
</feature>
<dbReference type="PANTHER" id="PTHR46199:SF3">
    <property type="entry name" value="RAC GTPASE-ACTIVATING PROTEIN 1"/>
    <property type="match status" value="1"/>
</dbReference>
<feature type="region of interest" description="Disordered" evidence="4">
    <location>
        <begin position="598"/>
        <end position="644"/>
    </location>
</feature>
<evidence type="ECO:0000259" key="5">
    <source>
        <dbReference type="PROSITE" id="PS50081"/>
    </source>
</evidence>
<feature type="region of interest" description="Disordered" evidence="4">
    <location>
        <begin position="268"/>
        <end position="289"/>
    </location>
</feature>
<organism evidence="7 8">
    <name type="scientific">Aedes albopictus</name>
    <name type="common">Asian tiger mosquito</name>
    <name type="synonym">Stegomyia albopicta</name>
    <dbReference type="NCBI Taxonomy" id="7160"/>
    <lineage>
        <taxon>Eukaryota</taxon>
        <taxon>Metazoa</taxon>
        <taxon>Ecdysozoa</taxon>
        <taxon>Arthropoda</taxon>
        <taxon>Hexapoda</taxon>
        <taxon>Insecta</taxon>
        <taxon>Pterygota</taxon>
        <taxon>Neoptera</taxon>
        <taxon>Endopterygota</taxon>
        <taxon>Diptera</taxon>
        <taxon>Nematocera</taxon>
        <taxon>Culicoidea</taxon>
        <taxon>Culicidae</taxon>
        <taxon>Culicinae</taxon>
        <taxon>Aedini</taxon>
        <taxon>Aedes</taxon>
        <taxon>Stegomyia</taxon>
    </lineage>
</organism>
<dbReference type="Gene3D" id="1.10.555.10">
    <property type="entry name" value="Rho GTPase activation protein"/>
    <property type="match status" value="1"/>
</dbReference>
<feature type="domain" description="Rho-GAP" evidence="6">
    <location>
        <begin position="399"/>
        <end position="588"/>
    </location>
</feature>
<dbReference type="Pfam" id="PF00620">
    <property type="entry name" value="RhoGAP"/>
    <property type="match status" value="1"/>
</dbReference>
<dbReference type="InterPro" id="IPR008936">
    <property type="entry name" value="Rho_GTPase_activation_prot"/>
</dbReference>
<feature type="region of interest" description="Disordered" evidence="4">
    <location>
        <begin position="171"/>
        <end position="190"/>
    </location>
</feature>
<keyword evidence="2" id="KW-0862">Zinc</keyword>
<dbReference type="CDD" id="cd04382">
    <property type="entry name" value="RhoGAP_MgcRacGAP"/>
    <property type="match status" value="1"/>
</dbReference>
<feature type="domain" description="Phorbol-ester/DAG-type" evidence="5">
    <location>
        <begin position="332"/>
        <end position="383"/>
    </location>
</feature>
<dbReference type="PROSITE" id="PS50238">
    <property type="entry name" value="RHOGAP"/>
    <property type="match status" value="1"/>
</dbReference>
<accession>A0ABM1XYZ7</accession>
<dbReference type="SUPFAM" id="SSF57889">
    <property type="entry name" value="Cysteine-rich domain"/>
    <property type="match status" value="1"/>
</dbReference>
<feature type="compositionally biased region" description="Basic residues" evidence="4">
    <location>
        <begin position="171"/>
        <end position="180"/>
    </location>
</feature>
<evidence type="ECO:0000313" key="8">
    <source>
        <dbReference type="Proteomes" id="UP000069940"/>
    </source>
</evidence>
<name>A0ABM1XYZ7_AEDAL</name>
<dbReference type="Gene3D" id="3.30.60.20">
    <property type="match status" value="1"/>
</dbReference>
<proteinExistence type="predicted"/>
<evidence type="ECO:0000256" key="3">
    <source>
        <dbReference type="SAM" id="Coils"/>
    </source>
</evidence>
<keyword evidence="1" id="KW-0479">Metal-binding</keyword>
<dbReference type="RefSeq" id="XP_029727346.2">
    <property type="nucleotide sequence ID" value="XM_029871486.2"/>
</dbReference>
<evidence type="ECO:0000313" key="7">
    <source>
        <dbReference type="EnsemblMetazoa" id="AALFPA23_004146.P4955"/>
    </source>
</evidence>
<evidence type="ECO:0000256" key="4">
    <source>
        <dbReference type="SAM" id="MobiDB-lite"/>
    </source>
</evidence>
<dbReference type="SUPFAM" id="SSF48350">
    <property type="entry name" value="GTPase activation domain, GAP"/>
    <property type="match status" value="1"/>
</dbReference>